<gene>
    <name evidence="1" type="ORF">FRZ06_16805</name>
</gene>
<reference evidence="1" key="1">
    <citation type="submission" date="2019-08" db="EMBL/GenBank/DDBJ databases">
        <title>Genome sequence of Clostridiales bacterium MT110.</title>
        <authorList>
            <person name="Cao J."/>
        </authorList>
    </citation>
    <scope>NUCLEOTIDE SEQUENCE</scope>
    <source>
        <strain evidence="1">MT110</strain>
    </source>
</reference>
<name>A0ACD1AJ70_9FIRM</name>
<dbReference type="EMBL" id="CP042469">
    <property type="protein sequence ID" value="QOX65986.1"/>
    <property type="molecule type" value="Genomic_DNA"/>
</dbReference>
<protein>
    <submittedName>
        <fullName evidence="1">MptD family putative ECF transporter S component</fullName>
    </submittedName>
</protein>
<dbReference type="Proteomes" id="UP000594014">
    <property type="component" value="Chromosome"/>
</dbReference>
<organism evidence="1 2">
    <name type="scientific">Anoxybacterium hadale</name>
    <dbReference type="NCBI Taxonomy" id="3408580"/>
    <lineage>
        <taxon>Bacteria</taxon>
        <taxon>Bacillati</taxon>
        <taxon>Bacillota</taxon>
        <taxon>Clostridia</taxon>
        <taxon>Peptostreptococcales</taxon>
        <taxon>Anaerovoracaceae</taxon>
        <taxon>Anoxybacterium</taxon>
    </lineage>
</organism>
<keyword evidence="2" id="KW-1185">Reference proteome</keyword>
<sequence length="189" mass="20867">MNAKDLINVGIFTAIYFVIFFVTGMVGYIPVMMLAIPFLCPLTAGVPFMLFLTRVRKFGMVTIMGILLAILMLVFGHPWPCIITGIVFPLAGDLILRNGNFKSWSSILLGYAVFSQWITGLMIPFYFMRETYFKSLRSGYGDTYADTLMAITPTWAFGVVVLAAAAGSVLGAYFGKSLLKKHFKRAGIA</sequence>
<evidence type="ECO:0000313" key="2">
    <source>
        <dbReference type="Proteomes" id="UP000594014"/>
    </source>
</evidence>
<proteinExistence type="predicted"/>
<accession>A0ACD1AJ70</accession>
<evidence type="ECO:0000313" key="1">
    <source>
        <dbReference type="EMBL" id="QOX65986.1"/>
    </source>
</evidence>